<dbReference type="GeneID" id="90539876"/>
<dbReference type="Proteomes" id="UP001334084">
    <property type="component" value="Chromosome 1"/>
</dbReference>
<organism evidence="1 2">
    <name type="scientific">Vairimorpha necatrix</name>
    <dbReference type="NCBI Taxonomy" id="6039"/>
    <lineage>
        <taxon>Eukaryota</taxon>
        <taxon>Fungi</taxon>
        <taxon>Fungi incertae sedis</taxon>
        <taxon>Microsporidia</taxon>
        <taxon>Nosematidae</taxon>
        <taxon>Vairimorpha</taxon>
    </lineage>
</organism>
<gene>
    <name evidence="1" type="ORF">VNE69_01011</name>
</gene>
<keyword evidence="2" id="KW-1185">Reference proteome</keyword>
<protein>
    <submittedName>
        <fullName evidence="1">SP-containing protein</fullName>
    </submittedName>
</protein>
<reference evidence="1" key="1">
    <citation type="journal article" date="2024" name="BMC Genomics">
        <title>Functional annotation of a divergent genome using sequence and structure-based similarity.</title>
        <authorList>
            <person name="Svedberg D."/>
            <person name="Winiger R.R."/>
            <person name="Berg A."/>
            <person name="Sharma H."/>
            <person name="Tellgren-Roth C."/>
            <person name="Debrunner-Vossbrinck B.A."/>
            <person name="Vossbrinck C.R."/>
            <person name="Barandun J."/>
        </authorList>
    </citation>
    <scope>NUCLEOTIDE SEQUENCE</scope>
    <source>
        <strain evidence="1">Illinois isolate</strain>
    </source>
</reference>
<accession>A0AAX4J7L7</accession>
<dbReference type="AlphaFoldDB" id="A0AAX4J7L7"/>
<evidence type="ECO:0000313" key="1">
    <source>
        <dbReference type="EMBL" id="WUR02069.1"/>
    </source>
</evidence>
<dbReference type="KEGG" id="vnx:VNE69_01011"/>
<evidence type="ECO:0000313" key="2">
    <source>
        <dbReference type="Proteomes" id="UP001334084"/>
    </source>
</evidence>
<proteinExistence type="predicted"/>
<dbReference type="RefSeq" id="XP_065328214.1">
    <property type="nucleotide sequence ID" value="XM_065472142.1"/>
</dbReference>
<dbReference type="EMBL" id="CP142726">
    <property type="protein sequence ID" value="WUR02069.1"/>
    <property type="molecule type" value="Genomic_DNA"/>
</dbReference>
<name>A0AAX4J7L7_9MICR</name>
<sequence>MKLLFIFFISSSPLNKKLNINDLSDPFLKDENGPFLKDEISSDQNIYNTISRPADDSSSTNKELFDDIGDNKLPIKNPLSASENAQLTKDKLNEFNNSLNEILNLEQTVNSLTDKDMWKNLHDYIIKNWDKFFIDGHFSIQLQLRYVLCSYVIAFIPGQFAFCIPGFYTYLIPKKAYKVPILSDALLGVKKFFKFCKKTSRDKLFVTFYFGRANSLQEDLEFIKKIPEMIVNNPIGIIRELLSFSVKAEGYDPTK</sequence>